<feature type="compositionally biased region" description="Basic and acidic residues" evidence="1">
    <location>
        <begin position="660"/>
        <end position="675"/>
    </location>
</feature>
<feature type="region of interest" description="Disordered" evidence="1">
    <location>
        <begin position="536"/>
        <end position="742"/>
    </location>
</feature>
<dbReference type="OrthoDB" id="3357948at2759"/>
<feature type="region of interest" description="Disordered" evidence="1">
    <location>
        <begin position="456"/>
        <end position="489"/>
    </location>
</feature>
<feature type="compositionally biased region" description="Acidic residues" evidence="1">
    <location>
        <begin position="162"/>
        <end position="173"/>
    </location>
</feature>
<dbReference type="Proteomes" id="UP000076761">
    <property type="component" value="Unassembled WGS sequence"/>
</dbReference>
<sequence>MVHTHTPSSSSSISSRRGSLPAIHLRPPSSAFGDSSTGFTTNSTWASDSPPITSPAFLTNDDLYSGLSTFTFGAAQTTAPPPSHDTISPLTTIRRGSGDRTPRPSMSSCCNQENIPADHDEAVRSVRSKMRAVDDGTRRPSLPTNLHSERQHRADMSVSPEPDSDPNDPAFDTDVEVEGVEAPEQLMFDITSLHTTDGDSAHRSVFDSTVDLSEGQDGSGGPGSSPRASNQDGEGGGIYETRRGSLPMDIPMSNLHISGGNPSRDREGSVATMRRPSRSLGDSLILSSVAASTSAAATASSQPQTKGDWVNLASQMQDQPVNDVDAYHGLDMDYILSGARRLSTQSYVAPITEEARGNASHGFGFMSWGFPMSGSAGRRPSIATVGSDTFLKHVTRWNDTTAWMFKKESDKGQGASVRSGSTHATASARPRNEGMKVGTQEIWKCPYVGRFRVDRSATMRSDPAKSQQRLTVKQDPGSYSRGNGRGGPGIVVHKHSRAVAFSIFRRHDLFSQSGSSSLSMTTSILLAPKKVQEQYTSTRTTSNLNTHGLLEDRPGHNGGRPSSAIAARDYSSKEKDKEKKDKREEKGKQSNIPPSSDRSREVIPLPEESWFPPQQTHHSSSSVAAESSTGRSISTSLDYADHTTAATTASTASYSGYAPSERDFMDTDDEYEHHPPRTSHAEAFAALNPDAMGHIKPERRPNDYNVPQSSRSFGKSLLGRSKGSRKGHAYGSPHPEPFEPPWMTMAPRSKQEEQERIIANIDESFRGVGLLPAYRPDKARTKAKSRPTASSGADFLENVPHDSLYMLLPLWPGHTDPNSSVPIDEHAQLNLKLEDRQYLLVYYIPFESRKGGKEKDKDSKKRSRAQTTLEGSSPYPLSKNILLESFRVCSRLLGYDDLRGSGVRLPTDGLAVTGPLSDAISSIPHPSVRAAYPESMVIAMCERREDGVQFMPDGLEKLGLCTPAARRNSIPELDPDPQLTPVGRAAVEMAWLGCMALTSFDNV</sequence>
<feature type="region of interest" description="Disordered" evidence="1">
    <location>
        <begin position="211"/>
        <end position="278"/>
    </location>
</feature>
<dbReference type="InParanoid" id="A0A165PRY6"/>
<feature type="compositionally biased region" description="Basic and acidic residues" evidence="1">
    <location>
        <begin position="850"/>
        <end position="859"/>
    </location>
</feature>
<evidence type="ECO:0000256" key="1">
    <source>
        <dbReference type="SAM" id="MobiDB-lite"/>
    </source>
</evidence>
<feature type="compositionally biased region" description="Low complexity" evidence="1">
    <location>
        <begin position="8"/>
        <end position="19"/>
    </location>
</feature>
<feature type="compositionally biased region" description="Basic and acidic residues" evidence="1">
    <location>
        <begin position="693"/>
        <end position="702"/>
    </location>
</feature>
<accession>A0A165PRY6</accession>
<feature type="compositionally biased region" description="Low complexity" evidence="1">
    <location>
        <begin position="643"/>
        <end position="658"/>
    </location>
</feature>
<feature type="compositionally biased region" description="Basic and acidic residues" evidence="1">
    <location>
        <begin position="570"/>
        <end position="588"/>
    </location>
</feature>
<keyword evidence="3" id="KW-1185">Reference proteome</keyword>
<protein>
    <submittedName>
        <fullName evidence="2">Uncharacterized protein</fullName>
    </submittedName>
</protein>
<dbReference type="EMBL" id="KV425607">
    <property type="protein sequence ID" value="KZT21410.1"/>
    <property type="molecule type" value="Genomic_DNA"/>
</dbReference>
<name>A0A165PRY6_9AGAM</name>
<feature type="region of interest" description="Disordered" evidence="1">
    <location>
        <begin position="408"/>
        <end position="435"/>
    </location>
</feature>
<feature type="region of interest" description="Disordered" evidence="1">
    <location>
        <begin position="850"/>
        <end position="872"/>
    </location>
</feature>
<feature type="region of interest" description="Disordered" evidence="1">
    <location>
        <begin position="75"/>
        <end position="173"/>
    </location>
</feature>
<reference evidence="2 3" key="1">
    <citation type="journal article" date="2016" name="Mol. Biol. Evol.">
        <title>Comparative Genomics of Early-Diverging Mushroom-Forming Fungi Provides Insights into the Origins of Lignocellulose Decay Capabilities.</title>
        <authorList>
            <person name="Nagy L.G."/>
            <person name="Riley R."/>
            <person name="Tritt A."/>
            <person name="Adam C."/>
            <person name="Daum C."/>
            <person name="Floudas D."/>
            <person name="Sun H."/>
            <person name="Yadav J.S."/>
            <person name="Pangilinan J."/>
            <person name="Larsson K.H."/>
            <person name="Matsuura K."/>
            <person name="Barry K."/>
            <person name="Labutti K."/>
            <person name="Kuo R."/>
            <person name="Ohm R.A."/>
            <person name="Bhattacharya S.S."/>
            <person name="Shirouzu T."/>
            <person name="Yoshinaga Y."/>
            <person name="Martin F.M."/>
            <person name="Grigoriev I.V."/>
            <person name="Hibbett D.S."/>
        </authorList>
    </citation>
    <scope>NUCLEOTIDE SEQUENCE [LARGE SCALE GENOMIC DNA]</scope>
    <source>
        <strain evidence="2 3">HHB14362 ss-1</strain>
    </source>
</reference>
<feature type="compositionally biased region" description="Polar residues" evidence="1">
    <location>
        <begin position="32"/>
        <end position="51"/>
    </location>
</feature>
<feature type="compositionally biased region" description="Polar residues" evidence="1">
    <location>
        <begin position="416"/>
        <end position="425"/>
    </location>
</feature>
<dbReference type="AlphaFoldDB" id="A0A165PRY6"/>
<evidence type="ECO:0000313" key="3">
    <source>
        <dbReference type="Proteomes" id="UP000076761"/>
    </source>
</evidence>
<feature type="compositionally biased region" description="Polar residues" evidence="1">
    <location>
        <begin position="536"/>
        <end position="546"/>
    </location>
</feature>
<dbReference type="STRING" id="1314782.A0A165PRY6"/>
<feature type="region of interest" description="Disordered" evidence="1">
    <location>
        <begin position="1"/>
        <end position="54"/>
    </location>
</feature>
<organism evidence="2 3">
    <name type="scientific">Neolentinus lepideus HHB14362 ss-1</name>
    <dbReference type="NCBI Taxonomy" id="1314782"/>
    <lineage>
        <taxon>Eukaryota</taxon>
        <taxon>Fungi</taxon>
        <taxon>Dikarya</taxon>
        <taxon>Basidiomycota</taxon>
        <taxon>Agaricomycotina</taxon>
        <taxon>Agaricomycetes</taxon>
        <taxon>Gloeophyllales</taxon>
        <taxon>Gloeophyllaceae</taxon>
        <taxon>Neolentinus</taxon>
    </lineage>
</organism>
<evidence type="ECO:0000313" key="2">
    <source>
        <dbReference type="EMBL" id="KZT21410.1"/>
    </source>
</evidence>
<proteinExistence type="predicted"/>
<gene>
    <name evidence="2" type="ORF">NEOLEDRAFT_758130</name>
</gene>
<feature type="compositionally biased region" description="Polar residues" evidence="1">
    <location>
        <begin position="104"/>
        <end position="114"/>
    </location>
</feature>
<feature type="compositionally biased region" description="Low complexity" evidence="1">
    <location>
        <begin position="619"/>
        <end position="628"/>
    </location>
</feature>